<evidence type="ECO:0000313" key="2">
    <source>
        <dbReference type="WBParaSite" id="ACAC_0000152401-mRNA-1"/>
    </source>
</evidence>
<reference evidence="1" key="1">
    <citation type="submission" date="2012-09" db="EMBL/GenBank/DDBJ databases">
        <authorList>
            <person name="Martin A.A."/>
        </authorList>
    </citation>
    <scope>NUCLEOTIDE SEQUENCE</scope>
</reference>
<proteinExistence type="predicted"/>
<dbReference type="WBParaSite" id="ACAC_0000152401-mRNA-1">
    <property type="protein sequence ID" value="ACAC_0000152401-mRNA-1"/>
    <property type="gene ID" value="ACAC_0000152401"/>
</dbReference>
<sequence length="101" mass="11560">MEILLVIFKYCATLEELPHSFDETLIDNLIDKFYTLCFTLWMIKEISSNVGLSVRDICIHLPPTMLNEVECMGHLSGIDQLRALSLLSFVIHQTFDGVSHM</sequence>
<dbReference type="Proteomes" id="UP000035642">
    <property type="component" value="Unassembled WGS sequence"/>
</dbReference>
<protein>
    <submittedName>
        <fullName evidence="2">F-box/LRR-repeat protein</fullName>
    </submittedName>
</protein>
<accession>A0A0K0CVX0</accession>
<name>A0A0K0CVX0_ANGCA</name>
<dbReference type="AlphaFoldDB" id="A0A0K0CVX0"/>
<organism evidence="1 2">
    <name type="scientific">Angiostrongylus cantonensis</name>
    <name type="common">Rat lungworm</name>
    <dbReference type="NCBI Taxonomy" id="6313"/>
    <lineage>
        <taxon>Eukaryota</taxon>
        <taxon>Metazoa</taxon>
        <taxon>Ecdysozoa</taxon>
        <taxon>Nematoda</taxon>
        <taxon>Chromadorea</taxon>
        <taxon>Rhabditida</taxon>
        <taxon>Rhabditina</taxon>
        <taxon>Rhabditomorpha</taxon>
        <taxon>Strongyloidea</taxon>
        <taxon>Metastrongylidae</taxon>
        <taxon>Angiostrongylus</taxon>
    </lineage>
</organism>
<reference evidence="2" key="2">
    <citation type="submission" date="2016-04" db="UniProtKB">
        <authorList>
            <consortium name="WormBaseParasite"/>
        </authorList>
    </citation>
    <scope>IDENTIFICATION</scope>
</reference>
<keyword evidence="1" id="KW-1185">Reference proteome</keyword>
<evidence type="ECO:0000313" key="1">
    <source>
        <dbReference type="Proteomes" id="UP000035642"/>
    </source>
</evidence>